<protein>
    <submittedName>
        <fullName evidence="1">Uncharacterized protein</fullName>
    </submittedName>
</protein>
<organism evidence="1 2">
    <name type="scientific">Elysia crispata</name>
    <name type="common">lettuce slug</name>
    <dbReference type="NCBI Taxonomy" id="231223"/>
    <lineage>
        <taxon>Eukaryota</taxon>
        <taxon>Metazoa</taxon>
        <taxon>Spiralia</taxon>
        <taxon>Lophotrochozoa</taxon>
        <taxon>Mollusca</taxon>
        <taxon>Gastropoda</taxon>
        <taxon>Heterobranchia</taxon>
        <taxon>Euthyneura</taxon>
        <taxon>Panpulmonata</taxon>
        <taxon>Sacoglossa</taxon>
        <taxon>Placobranchoidea</taxon>
        <taxon>Plakobranchidae</taxon>
        <taxon>Elysia</taxon>
    </lineage>
</organism>
<sequence>MRKQLDTARDALEKQPTDFNRQLTKALNDDNVFRSQTVLLAESGPVAGKAACNVLTNAYKNVREVEISRSRIHDNHRETKNYRISMYHPTHGWDGRTRPGFVKHKT</sequence>
<proteinExistence type="predicted"/>
<dbReference type="Proteomes" id="UP001283361">
    <property type="component" value="Unassembled WGS sequence"/>
</dbReference>
<name>A0AAE1DS16_9GAST</name>
<reference evidence="1" key="1">
    <citation type="journal article" date="2023" name="G3 (Bethesda)">
        <title>A reference genome for the long-term kleptoplast-retaining sea slug Elysia crispata morphotype clarki.</title>
        <authorList>
            <person name="Eastman K.E."/>
            <person name="Pendleton A.L."/>
            <person name="Shaikh M.A."/>
            <person name="Suttiyut T."/>
            <person name="Ogas R."/>
            <person name="Tomko P."/>
            <person name="Gavelis G."/>
            <person name="Widhalm J.R."/>
            <person name="Wisecaver J.H."/>
        </authorList>
    </citation>
    <scope>NUCLEOTIDE SEQUENCE</scope>
    <source>
        <strain evidence="1">ECLA1</strain>
    </source>
</reference>
<dbReference type="AlphaFoldDB" id="A0AAE1DS16"/>
<dbReference type="EMBL" id="JAWDGP010002696">
    <property type="protein sequence ID" value="KAK3780677.1"/>
    <property type="molecule type" value="Genomic_DNA"/>
</dbReference>
<evidence type="ECO:0000313" key="1">
    <source>
        <dbReference type="EMBL" id="KAK3780677.1"/>
    </source>
</evidence>
<keyword evidence="2" id="KW-1185">Reference proteome</keyword>
<accession>A0AAE1DS16</accession>
<evidence type="ECO:0000313" key="2">
    <source>
        <dbReference type="Proteomes" id="UP001283361"/>
    </source>
</evidence>
<comment type="caution">
    <text evidence="1">The sequence shown here is derived from an EMBL/GenBank/DDBJ whole genome shotgun (WGS) entry which is preliminary data.</text>
</comment>
<gene>
    <name evidence="1" type="ORF">RRG08_028125</name>
</gene>